<dbReference type="KEGG" id="pen:PSEEN0866"/>
<accession>Q1IEX8</accession>
<dbReference type="Proteomes" id="UP000000658">
    <property type="component" value="Chromosome"/>
</dbReference>
<sequence>MPNRGRAGGVSPGQVPANPAAAAANLLV</sequence>
<proteinExistence type="predicted"/>
<feature type="compositionally biased region" description="Low complexity" evidence="1">
    <location>
        <begin position="15"/>
        <end position="28"/>
    </location>
</feature>
<name>Q1IEX8_PSEE4</name>
<protein>
    <submittedName>
        <fullName evidence="2">Uncharacterized protein</fullName>
    </submittedName>
</protein>
<dbReference type="STRING" id="384676.PSEEN0866"/>
<reference evidence="2 3" key="1">
    <citation type="journal article" date="2006" name="Nat. Biotechnol.">
        <title>Complete genome sequence of the entomopathogenic and metabolically versatile soil bacterium Pseudomonas entomophila.</title>
        <authorList>
            <person name="Vodovar N."/>
            <person name="Vallenet D."/>
            <person name="Cruveiller S."/>
            <person name="Rouy Z."/>
            <person name="Barbe V."/>
            <person name="Acosta C."/>
            <person name="Cattolico L."/>
            <person name="Jubin C."/>
            <person name="Lajus A."/>
            <person name="Segurens B."/>
            <person name="Vacherie B."/>
            <person name="Wincker P."/>
            <person name="Weissenbach J."/>
            <person name="Lemaitre B."/>
            <person name="Medigue C."/>
            <person name="Boccard F."/>
        </authorList>
    </citation>
    <scope>NUCLEOTIDE SEQUENCE [LARGE SCALE GENOMIC DNA]</scope>
    <source>
        <strain evidence="2 3">L48</strain>
    </source>
</reference>
<organism evidence="2 3">
    <name type="scientific">Pseudomonas entomophila (strain L48)</name>
    <dbReference type="NCBI Taxonomy" id="384676"/>
    <lineage>
        <taxon>Bacteria</taxon>
        <taxon>Pseudomonadati</taxon>
        <taxon>Pseudomonadota</taxon>
        <taxon>Gammaproteobacteria</taxon>
        <taxon>Pseudomonadales</taxon>
        <taxon>Pseudomonadaceae</taxon>
        <taxon>Pseudomonas</taxon>
    </lineage>
</organism>
<gene>
    <name evidence="2" type="ordered locus">PSEEN0866</name>
</gene>
<dbReference type="AlphaFoldDB" id="Q1IEX8"/>
<dbReference type="HOGENOM" id="CLU_3412802_0_0_6"/>
<evidence type="ECO:0000313" key="2">
    <source>
        <dbReference type="EMBL" id="CAK13776.1"/>
    </source>
</evidence>
<feature type="compositionally biased region" description="Gly residues" evidence="1">
    <location>
        <begin position="1"/>
        <end position="11"/>
    </location>
</feature>
<feature type="region of interest" description="Disordered" evidence="1">
    <location>
        <begin position="1"/>
        <end position="28"/>
    </location>
</feature>
<evidence type="ECO:0000313" key="3">
    <source>
        <dbReference type="Proteomes" id="UP000000658"/>
    </source>
</evidence>
<evidence type="ECO:0000256" key="1">
    <source>
        <dbReference type="SAM" id="MobiDB-lite"/>
    </source>
</evidence>
<dbReference type="EMBL" id="CT573326">
    <property type="protein sequence ID" value="CAK13776.1"/>
    <property type="molecule type" value="Genomic_DNA"/>
</dbReference>